<reference evidence="3" key="1">
    <citation type="journal article" date="2013" name="Genome Biol. Evol.">
        <title>The genome sequence of Streptomyces lividans 66 reveals a novel tRNA-dependent peptide biosynthetic system within a metal-related genomic island.</title>
        <authorList>
            <person name="Cruz-Morales P."/>
            <person name="Vijgenboom E."/>
            <person name="Iruegas-Bocardo F."/>
            <person name="Girard G."/>
            <person name="Yanez-Guerra L.A."/>
            <person name="Ramos-Aboites H.E."/>
            <person name="Pernodet J.L."/>
            <person name="Anne J."/>
            <person name="van Wezel G.P."/>
            <person name="Barona-Gomez F."/>
        </authorList>
    </citation>
    <scope>NUCLEOTIDE SEQUENCE [LARGE SCALE GENOMIC DNA]</scope>
    <source>
        <strain evidence="3">1326</strain>
    </source>
</reference>
<sequence>MPRLRHPSAFDPNTPFTEHLFDVKDGGDRVSVRHVAR</sequence>
<dbReference type="AlphaFoldDB" id="A0A7U9DYF0"/>
<evidence type="ECO:0000313" key="2">
    <source>
        <dbReference type="EMBL" id="EOY49418.1"/>
    </source>
</evidence>
<evidence type="ECO:0000313" key="3">
    <source>
        <dbReference type="Proteomes" id="UP000014062"/>
    </source>
</evidence>
<gene>
    <name evidence="2" type="ORF">SLI_4710</name>
</gene>
<dbReference type="Proteomes" id="UP000014062">
    <property type="component" value="Chromosome"/>
</dbReference>
<feature type="region of interest" description="Disordered" evidence="1">
    <location>
        <begin position="1"/>
        <end position="22"/>
    </location>
</feature>
<accession>A0A7U9DYF0</accession>
<dbReference type="EMBL" id="CM001889">
    <property type="protein sequence ID" value="EOY49418.1"/>
    <property type="molecule type" value="Genomic_DNA"/>
</dbReference>
<proteinExistence type="predicted"/>
<organism evidence="2 3">
    <name type="scientific">Streptomyces lividans 1326</name>
    <dbReference type="NCBI Taxonomy" id="1200984"/>
    <lineage>
        <taxon>Bacteria</taxon>
        <taxon>Bacillati</taxon>
        <taxon>Actinomycetota</taxon>
        <taxon>Actinomycetes</taxon>
        <taxon>Kitasatosporales</taxon>
        <taxon>Streptomycetaceae</taxon>
        <taxon>Streptomyces</taxon>
    </lineage>
</organism>
<protein>
    <submittedName>
        <fullName evidence="2">Uncharacterized protein</fullName>
    </submittedName>
</protein>
<name>A0A7U9DYF0_STRLI</name>
<evidence type="ECO:0000256" key="1">
    <source>
        <dbReference type="SAM" id="MobiDB-lite"/>
    </source>
</evidence>